<dbReference type="EMBL" id="JBBPFD010000002">
    <property type="protein sequence ID" value="KAK7939122.1"/>
    <property type="molecule type" value="Genomic_DNA"/>
</dbReference>
<keyword evidence="2" id="KW-1185">Reference proteome</keyword>
<protein>
    <submittedName>
        <fullName evidence="1">Uncharacterized protein</fullName>
    </submittedName>
</protein>
<proteinExistence type="predicted"/>
<gene>
    <name evidence="1" type="ORF">WMY93_002448</name>
</gene>
<comment type="caution">
    <text evidence="1">The sequence shown here is derived from an EMBL/GenBank/DDBJ whole genome shotgun (WGS) entry which is preliminary data.</text>
</comment>
<evidence type="ECO:0000313" key="2">
    <source>
        <dbReference type="Proteomes" id="UP001460270"/>
    </source>
</evidence>
<reference evidence="2" key="1">
    <citation type="submission" date="2024-04" db="EMBL/GenBank/DDBJ databases">
        <title>Salinicola lusitanus LLJ914,a marine bacterium isolated from the Okinawa Trough.</title>
        <authorList>
            <person name="Li J."/>
        </authorList>
    </citation>
    <scope>NUCLEOTIDE SEQUENCE [LARGE SCALE GENOMIC DNA]</scope>
</reference>
<dbReference type="Proteomes" id="UP001460270">
    <property type="component" value="Unassembled WGS sequence"/>
</dbReference>
<accession>A0AAW0PX71</accession>
<organism evidence="1 2">
    <name type="scientific">Mugilogobius chulae</name>
    <name type="common">yellowstripe goby</name>
    <dbReference type="NCBI Taxonomy" id="88201"/>
    <lineage>
        <taxon>Eukaryota</taxon>
        <taxon>Metazoa</taxon>
        <taxon>Chordata</taxon>
        <taxon>Craniata</taxon>
        <taxon>Vertebrata</taxon>
        <taxon>Euteleostomi</taxon>
        <taxon>Actinopterygii</taxon>
        <taxon>Neopterygii</taxon>
        <taxon>Teleostei</taxon>
        <taxon>Neoteleostei</taxon>
        <taxon>Acanthomorphata</taxon>
        <taxon>Gobiaria</taxon>
        <taxon>Gobiiformes</taxon>
        <taxon>Gobioidei</taxon>
        <taxon>Gobiidae</taxon>
        <taxon>Gobionellinae</taxon>
        <taxon>Mugilogobius</taxon>
    </lineage>
</organism>
<evidence type="ECO:0000313" key="1">
    <source>
        <dbReference type="EMBL" id="KAK7939122.1"/>
    </source>
</evidence>
<name>A0AAW0PX71_9GOBI</name>
<sequence length="145" mass="16732">MEDSHVYCSKMCVDLQRVTRWIKSLRIGRAYFFVPDSNETDGELIQLGQSTAPPAGQYEAWALHKDALIRSNQKLLQATRDSPPSSRELVLRTQSFTYESDHLVALMLQDLQNHIHKYQLLTDKYRGFLDFLEQTAGVESELTLR</sequence>
<dbReference type="AlphaFoldDB" id="A0AAW0PX71"/>